<dbReference type="InterPro" id="IPR013078">
    <property type="entry name" value="His_Pase_superF_clade-1"/>
</dbReference>
<dbReference type="SUPFAM" id="SSF53254">
    <property type="entry name" value="Phosphoglycerate mutase-like"/>
    <property type="match status" value="1"/>
</dbReference>
<gene>
    <name evidence="1" type="ORF">GXW79_18340</name>
</gene>
<name>A0AAF1KUT9_9PROT</name>
<dbReference type="InterPro" id="IPR029033">
    <property type="entry name" value="His_PPase_superfam"/>
</dbReference>
<dbReference type="Pfam" id="PF00300">
    <property type="entry name" value="His_Phos_1"/>
    <property type="match status" value="1"/>
</dbReference>
<protein>
    <recommendedName>
        <fullName evidence="3">Histidine phosphatase family protein</fullName>
    </recommendedName>
</protein>
<organism evidence="1 2">
    <name type="scientific">Plastoroseomonas arctica</name>
    <dbReference type="NCBI Taxonomy" id="1509237"/>
    <lineage>
        <taxon>Bacteria</taxon>
        <taxon>Pseudomonadati</taxon>
        <taxon>Pseudomonadota</taxon>
        <taxon>Alphaproteobacteria</taxon>
        <taxon>Acetobacterales</taxon>
        <taxon>Acetobacteraceae</taxon>
        <taxon>Plastoroseomonas</taxon>
    </lineage>
</organism>
<reference evidence="1" key="1">
    <citation type="submission" date="2020-01" db="EMBL/GenBank/DDBJ databases">
        <authorList>
            <person name="Rat A."/>
        </authorList>
    </citation>
    <scope>NUCLEOTIDE SEQUENCE</scope>
    <source>
        <strain evidence="1">LMG 28251</strain>
    </source>
</reference>
<dbReference type="EMBL" id="JAAEDH010000025">
    <property type="protein sequence ID" value="MBR0657042.1"/>
    <property type="molecule type" value="Genomic_DNA"/>
</dbReference>
<keyword evidence="2" id="KW-1185">Reference proteome</keyword>
<reference evidence="1" key="2">
    <citation type="journal article" date="2021" name="Syst. Appl. Microbiol.">
        <title>Roseomonas hellenica sp. nov., isolated from roots of wild-growing Alkanna tinctoria.</title>
        <authorList>
            <person name="Rat A."/>
            <person name="Naranjo H.D."/>
            <person name="Lebbe L."/>
            <person name="Cnockaert M."/>
            <person name="Krigas N."/>
            <person name="Grigoriadou K."/>
            <person name="Maloupa E."/>
            <person name="Willems A."/>
        </authorList>
    </citation>
    <scope>NUCLEOTIDE SEQUENCE</scope>
    <source>
        <strain evidence="1">LMG 28251</strain>
    </source>
</reference>
<sequence length="185" mass="19574">MLANLIPASARADPALIAALRAGGLNIYLRHAITDRSQADRGRLGDRAGQRNLSAAGIAQAEALGAAWRRLRLPLGSVLASPVFRALDTARLAFGADAVRVEPFLTADDYTPDAGQFSRNIEQTRWHLAATPAAGNDVLVGHIVPLQMILHRALSQAEYPEGCLAVFSPGSGFLGFMPAEALISP</sequence>
<dbReference type="AlphaFoldDB" id="A0AAF1KUT9"/>
<accession>A0AAF1KUT9</accession>
<dbReference type="CDD" id="cd07040">
    <property type="entry name" value="HP"/>
    <property type="match status" value="1"/>
</dbReference>
<proteinExistence type="predicted"/>
<dbReference type="Gene3D" id="3.40.50.1240">
    <property type="entry name" value="Phosphoglycerate mutase-like"/>
    <property type="match status" value="1"/>
</dbReference>
<evidence type="ECO:0008006" key="3">
    <source>
        <dbReference type="Google" id="ProtNLM"/>
    </source>
</evidence>
<comment type="caution">
    <text evidence="1">The sequence shown here is derived from an EMBL/GenBank/DDBJ whole genome shotgun (WGS) entry which is preliminary data.</text>
</comment>
<evidence type="ECO:0000313" key="2">
    <source>
        <dbReference type="Proteomes" id="UP001196068"/>
    </source>
</evidence>
<evidence type="ECO:0000313" key="1">
    <source>
        <dbReference type="EMBL" id="MBR0657042.1"/>
    </source>
</evidence>
<dbReference type="Proteomes" id="UP001196068">
    <property type="component" value="Unassembled WGS sequence"/>
</dbReference>